<dbReference type="KEGG" id="trs:Terro_2029"/>
<evidence type="ECO:0000256" key="5">
    <source>
        <dbReference type="ARBA" id="ARBA00023136"/>
    </source>
</evidence>
<gene>
    <name evidence="10" type="ordered locus">Terro_2029</name>
    <name evidence="11" type="ordered locus">Terro_2395</name>
</gene>
<comment type="subcellular location">
    <subcellularLocation>
        <location evidence="1">Cell membrane</location>
        <topology evidence="1">Multi-pass membrane protein</topology>
    </subcellularLocation>
</comment>
<dbReference type="InterPro" id="IPR050250">
    <property type="entry name" value="Macrolide_Exporter_MacB"/>
</dbReference>
<feature type="domain" description="ABC3 transporter permease C-terminal" evidence="8">
    <location>
        <begin position="730"/>
        <end position="844"/>
    </location>
</feature>
<dbReference type="NCBIfam" id="TIGR03434">
    <property type="entry name" value="ADOP"/>
    <property type="match status" value="1"/>
</dbReference>
<sequence>MNTILQDIRYGMRRLRRSPGFAATAILTLALGIGATTAIFTLTYQVLLRSMPVQHPEQIYKVGKEIECCVDGGLQNDWRIFSNDLYRSLRDQVSGTDGILAVQAGTLTVTARRAGDNGAQSLDARAVSGNYFQVLGVQPSLGRLITPNDDQEGAPPVVVLSHAIWQAKFHSDPSIVGQALLMAGRPVTVVGVAAENFLGERNAADPAGVWFPLAHEPLLEPERKLALMPNSHWLDLLARIPDSKQVPLIQKSIQVQLVRWLRAHREPSDHTTEAEFAKQTTELAPAASGINDLGDQYKSSLNMLMMIAGFVLLITCANLANLMLVRGMARSQELSVRTALGAPRSRLIRQMLVESLLLSLLGGLLSLLVAYGGVKGMLALLMKDVQINPLQASPSIPVLLFALGVSLLTGVLFGIAPAWIATAANPAEALRGANRSTTDSSARPQKVLVILQAALSVALLSSAGLLIASLRNLERQDFHFQPKGRLIAFIDIQASGMPYERLDGLYRQLDQAFQAVPTLHDFSYATYSPMSDNNWGSGVALPGQDPSVRNQGASYDAVSPHFFDALGTRILLGRGITDHDTVSSTHVAVVNKRFVDKYLQGKQVIGAHFGPTLDLAHEFEIVGVVDDSKYRDPRGEVRGMYFLPMTQIVDFSHVNASAATIQDAQLSQRFFHYATVLIVRYDGDAATAANTMRRTFQSVNSDIPIAQLLNYSDQVSNHFTQDETVVRLTIVFGVLALILASLGIYGVTAYTVGRRTSEIGIRMALGADRSHVLMMILRGAMQQTILGLLIGIPVALAAGHLLQSQLYGVKGWNPLPLAVSSILLLLSALVAGVVPARRASSIEPMQALRAE</sequence>
<keyword evidence="2" id="KW-1003">Cell membrane</keyword>
<feature type="domain" description="ABC3 transporter permease C-terminal" evidence="8">
    <location>
        <begin position="305"/>
        <end position="426"/>
    </location>
</feature>
<dbReference type="EMBL" id="CP003379">
    <property type="protein sequence ID" value="AFL88312.1"/>
    <property type="molecule type" value="Genomic_DNA"/>
</dbReference>
<feature type="transmembrane region" description="Helical" evidence="7">
    <location>
        <begin position="21"/>
        <end position="44"/>
    </location>
</feature>
<dbReference type="OrthoDB" id="8769057at2"/>
<dbReference type="AlphaFoldDB" id="I3ZGE4"/>
<feature type="transmembrane region" description="Helical" evidence="7">
    <location>
        <begin position="303"/>
        <end position="325"/>
    </location>
</feature>
<evidence type="ECO:0000256" key="4">
    <source>
        <dbReference type="ARBA" id="ARBA00022989"/>
    </source>
</evidence>
<accession>I3ZGE4</accession>
<evidence type="ECO:0000313" key="11">
    <source>
        <dbReference type="EMBL" id="AFL88653.1"/>
    </source>
</evidence>
<evidence type="ECO:0000256" key="2">
    <source>
        <dbReference type="ARBA" id="ARBA00022475"/>
    </source>
</evidence>
<feature type="transmembrane region" description="Helical" evidence="7">
    <location>
        <begin position="447"/>
        <end position="470"/>
    </location>
</feature>
<dbReference type="RefSeq" id="WP_014785881.1">
    <property type="nucleotide sequence ID" value="NC_018014.1"/>
</dbReference>
<dbReference type="Pfam" id="PF02687">
    <property type="entry name" value="FtsX"/>
    <property type="match status" value="2"/>
</dbReference>
<evidence type="ECO:0000259" key="9">
    <source>
        <dbReference type="Pfam" id="PF12704"/>
    </source>
</evidence>
<organism evidence="10 12">
    <name type="scientific">Terriglobus roseus (strain DSM 18391 / NRRL B-41598 / KBS 63)</name>
    <dbReference type="NCBI Taxonomy" id="926566"/>
    <lineage>
        <taxon>Bacteria</taxon>
        <taxon>Pseudomonadati</taxon>
        <taxon>Acidobacteriota</taxon>
        <taxon>Terriglobia</taxon>
        <taxon>Terriglobales</taxon>
        <taxon>Acidobacteriaceae</taxon>
        <taxon>Terriglobus</taxon>
    </lineage>
</organism>
<dbReference type="HOGENOM" id="CLU_009433_0_0_0"/>
<evidence type="ECO:0000256" key="3">
    <source>
        <dbReference type="ARBA" id="ARBA00022692"/>
    </source>
</evidence>
<evidence type="ECO:0000256" key="7">
    <source>
        <dbReference type="SAM" id="Phobius"/>
    </source>
</evidence>
<dbReference type="GO" id="GO:0022857">
    <property type="term" value="F:transmembrane transporter activity"/>
    <property type="evidence" value="ECO:0007669"/>
    <property type="project" value="TreeGrafter"/>
</dbReference>
<dbReference type="eggNOG" id="COG0577">
    <property type="taxonomic scope" value="Bacteria"/>
</dbReference>
<dbReference type="Pfam" id="PF12704">
    <property type="entry name" value="MacB_PCD"/>
    <property type="match status" value="2"/>
</dbReference>
<keyword evidence="5 7" id="KW-0472">Membrane</keyword>
<keyword evidence="4 7" id="KW-1133">Transmembrane helix</keyword>
<name>I3ZGE4_TERRK</name>
<evidence type="ECO:0000256" key="6">
    <source>
        <dbReference type="ARBA" id="ARBA00038076"/>
    </source>
</evidence>
<evidence type="ECO:0000259" key="8">
    <source>
        <dbReference type="Pfam" id="PF02687"/>
    </source>
</evidence>
<dbReference type="STRING" id="926566.Terro_2029"/>
<protein>
    <submittedName>
        <fullName evidence="10">Acidobacterial duplicated orphan permease</fullName>
    </submittedName>
</protein>
<keyword evidence="12" id="KW-1185">Reference proteome</keyword>
<proteinExistence type="inferred from homology"/>
<keyword evidence="3 7" id="KW-0812">Transmembrane</keyword>
<feature type="transmembrane region" description="Helical" evidence="7">
    <location>
        <begin position="356"/>
        <end position="378"/>
    </location>
</feature>
<dbReference type="InterPro" id="IPR003838">
    <property type="entry name" value="ABC3_permease_C"/>
</dbReference>
<dbReference type="PANTHER" id="PTHR30572:SF4">
    <property type="entry name" value="ABC TRANSPORTER PERMEASE YTRF"/>
    <property type="match status" value="1"/>
</dbReference>
<evidence type="ECO:0000313" key="12">
    <source>
        <dbReference type="Proteomes" id="UP000006056"/>
    </source>
</evidence>
<dbReference type="KEGG" id="trs:Terro_2395"/>
<feature type="transmembrane region" description="Helical" evidence="7">
    <location>
        <begin position="730"/>
        <end position="753"/>
    </location>
</feature>
<dbReference type="Proteomes" id="UP000006056">
    <property type="component" value="Chromosome"/>
</dbReference>
<dbReference type="EMBL" id="CP003379">
    <property type="protein sequence ID" value="AFL88653.1"/>
    <property type="molecule type" value="Genomic_DNA"/>
</dbReference>
<dbReference type="PANTHER" id="PTHR30572">
    <property type="entry name" value="MEMBRANE COMPONENT OF TRANSPORTER-RELATED"/>
    <property type="match status" value="1"/>
</dbReference>
<dbReference type="InterPro" id="IPR025857">
    <property type="entry name" value="MacB_PCD"/>
</dbReference>
<feature type="domain" description="MacB-like periplasmic core" evidence="9">
    <location>
        <begin position="23"/>
        <end position="253"/>
    </location>
</feature>
<feature type="transmembrane region" description="Helical" evidence="7">
    <location>
        <begin position="398"/>
        <end position="426"/>
    </location>
</feature>
<evidence type="ECO:0000313" key="10">
    <source>
        <dbReference type="EMBL" id="AFL88312.1"/>
    </source>
</evidence>
<feature type="transmembrane region" description="Helical" evidence="7">
    <location>
        <begin position="784"/>
        <end position="803"/>
    </location>
</feature>
<feature type="transmembrane region" description="Helical" evidence="7">
    <location>
        <begin position="815"/>
        <end position="836"/>
    </location>
</feature>
<dbReference type="PATRIC" id="fig|926566.3.peg.2006"/>
<feature type="domain" description="MacB-like periplasmic core" evidence="9">
    <location>
        <begin position="454"/>
        <end position="658"/>
    </location>
</feature>
<dbReference type="InterPro" id="IPR017800">
    <property type="entry name" value="ADOP"/>
</dbReference>
<dbReference type="GO" id="GO:0005886">
    <property type="term" value="C:plasma membrane"/>
    <property type="evidence" value="ECO:0007669"/>
    <property type="project" value="UniProtKB-SubCell"/>
</dbReference>
<reference evidence="10 12" key="1">
    <citation type="submission" date="2012-06" db="EMBL/GenBank/DDBJ databases">
        <title>Complete genome of Terriglobus roseus DSM 18391.</title>
        <authorList>
            <consortium name="US DOE Joint Genome Institute (JGI-PGF)"/>
            <person name="Lucas S."/>
            <person name="Copeland A."/>
            <person name="Lapidus A."/>
            <person name="Glavina del Rio T."/>
            <person name="Dalin E."/>
            <person name="Tice H."/>
            <person name="Bruce D."/>
            <person name="Goodwin L."/>
            <person name="Pitluck S."/>
            <person name="Peters L."/>
            <person name="Mikhailova N."/>
            <person name="Munk A.C.C."/>
            <person name="Kyrpides N."/>
            <person name="Mavromatis K."/>
            <person name="Ivanova N."/>
            <person name="Brettin T."/>
            <person name="Detter J.C."/>
            <person name="Han C."/>
            <person name="Larimer F."/>
            <person name="Land M."/>
            <person name="Hauser L."/>
            <person name="Markowitz V."/>
            <person name="Cheng J.-F."/>
            <person name="Hugenholtz P."/>
            <person name="Woyke T."/>
            <person name="Wu D."/>
            <person name="Brambilla E."/>
            <person name="Klenk H.-P."/>
            <person name="Eisen J.A."/>
        </authorList>
    </citation>
    <scope>NUCLEOTIDE SEQUENCE [LARGE SCALE GENOMIC DNA]</scope>
    <source>
        <strain evidence="10">DSM 18391</strain>
        <strain evidence="12">DSM 18391 / NRRL B-41598 / KBS 63</strain>
    </source>
</reference>
<comment type="similarity">
    <text evidence="6">Belongs to the ABC-4 integral membrane protein family.</text>
</comment>
<evidence type="ECO:0000256" key="1">
    <source>
        <dbReference type="ARBA" id="ARBA00004651"/>
    </source>
</evidence>